<evidence type="ECO:0000259" key="2">
    <source>
        <dbReference type="Pfam" id="PF23572"/>
    </source>
</evidence>
<accession>A0A8J1UAM6</accession>
<evidence type="ECO:0000313" key="3">
    <source>
        <dbReference type="EMBL" id="CAH1773426.1"/>
    </source>
</evidence>
<dbReference type="GO" id="GO:0016881">
    <property type="term" value="F:acid-amino acid ligase activity"/>
    <property type="evidence" value="ECO:0007669"/>
    <property type="project" value="TreeGrafter"/>
</dbReference>
<dbReference type="InterPro" id="IPR055378">
    <property type="entry name" value="GH3_C"/>
</dbReference>
<proteinExistence type="predicted"/>
<evidence type="ECO:0000313" key="4">
    <source>
        <dbReference type="Proteomes" id="UP000749559"/>
    </source>
</evidence>
<reference evidence="3" key="1">
    <citation type="submission" date="2022-03" db="EMBL/GenBank/DDBJ databases">
        <authorList>
            <person name="Martin C."/>
        </authorList>
    </citation>
    <scope>NUCLEOTIDE SEQUENCE</scope>
</reference>
<dbReference type="PANTHER" id="PTHR31901:SF9">
    <property type="entry name" value="GH3 DOMAIN-CONTAINING PROTEIN"/>
    <property type="match status" value="1"/>
</dbReference>
<dbReference type="AlphaFoldDB" id="A0A8J1UAM6"/>
<keyword evidence="4" id="KW-1185">Reference proteome</keyword>
<name>A0A8J1UAM6_OWEFU</name>
<dbReference type="OrthoDB" id="10004661at2759"/>
<dbReference type="Pfam" id="PF23571">
    <property type="entry name" value="GH3_M"/>
    <property type="match status" value="1"/>
</dbReference>
<protein>
    <submittedName>
        <fullName evidence="3">Uncharacterized protein</fullName>
    </submittedName>
</protein>
<feature type="domain" description="GH3 C-terminal" evidence="2">
    <location>
        <begin position="516"/>
        <end position="625"/>
    </location>
</feature>
<sequence>MVTKRNIVLCLAIWCVLLVLELSWYVLFEADSLWKIAGACLVPQLAVASLVFFDFFSKCAPDTNYPWMTLIFLHLNKWSTWLVNRSKLSKFHEATKSFNALQAKTLRELLLDSEGTQYGKDKGLTHQMTREELVKQHKLTKYADYESYVEKIFQGEEKILVQDRPKAICLTSGTTGKQTYFPITERCLEKYAIEPVQICNACRLDEFPGMWQLGKVLGLYFRKFVKETEGGIPLGPISATMDNLKPEFNFTSPKEAQELPSGPDGMYVHLLFGLHDKHIIAIEGIFSFGLYTAMKVLEQKCHLLVKDVRNGTINRELNVPNEKLQFLESKLTQNPKRADEIEAELEKGFVGIIQRLWPRCCVIQVIDTGSMELYGDALKDIYCKGIPFYNRLYGATEGFCGINIWPRRAEREYVLLPEAIFYEFIPVDDAGEDQPKTLFSDQLQVGECYELVPSNRSGCFRYRFGDVVKVTRFYNEAPVIQYMYRQGQVLNIVNEKVSEDAILRSVRRMKDHWGKKTMVDYSCTISLLIDNKVNEALTEPYYVMFVEFKEDVTTKAVNDDQMDRVLQEEEQTYLTARDAKLRYIPSGFQVFSVKQGTFRALSEHIIASTTLNSSQFKMPRVLKKKEHVQFMMDRVKL</sequence>
<dbReference type="InterPro" id="IPR004993">
    <property type="entry name" value="GH3"/>
</dbReference>
<evidence type="ECO:0000259" key="1">
    <source>
        <dbReference type="Pfam" id="PF23571"/>
    </source>
</evidence>
<dbReference type="Pfam" id="PF23572">
    <property type="entry name" value="GH3_C"/>
    <property type="match status" value="1"/>
</dbReference>
<organism evidence="3 4">
    <name type="scientific">Owenia fusiformis</name>
    <name type="common">Polychaete worm</name>
    <dbReference type="NCBI Taxonomy" id="6347"/>
    <lineage>
        <taxon>Eukaryota</taxon>
        <taxon>Metazoa</taxon>
        <taxon>Spiralia</taxon>
        <taxon>Lophotrochozoa</taxon>
        <taxon>Annelida</taxon>
        <taxon>Polychaeta</taxon>
        <taxon>Sedentaria</taxon>
        <taxon>Canalipalpata</taxon>
        <taxon>Sabellida</taxon>
        <taxon>Oweniida</taxon>
        <taxon>Oweniidae</taxon>
        <taxon>Owenia</taxon>
    </lineage>
</organism>
<dbReference type="EMBL" id="CAIIXF020000001">
    <property type="protein sequence ID" value="CAH1773426.1"/>
    <property type="molecule type" value="Genomic_DNA"/>
</dbReference>
<dbReference type="GO" id="GO:0005737">
    <property type="term" value="C:cytoplasm"/>
    <property type="evidence" value="ECO:0007669"/>
    <property type="project" value="TreeGrafter"/>
</dbReference>
<dbReference type="Proteomes" id="UP000749559">
    <property type="component" value="Unassembled WGS sequence"/>
</dbReference>
<feature type="domain" description="GH3 middle" evidence="1">
    <location>
        <begin position="413"/>
        <end position="485"/>
    </location>
</feature>
<dbReference type="Pfam" id="PF03321">
    <property type="entry name" value="GH3"/>
    <property type="match status" value="1"/>
</dbReference>
<comment type="caution">
    <text evidence="3">The sequence shown here is derived from an EMBL/GenBank/DDBJ whole genome shotgun (WGS) entry which is preliminary data.</text>
</comment>
<dbReference type="InterPro" id="IPR055377">
    <property type="entry name" value="GH3_M"/>
</dbReference>
<gene>
    <name evidence="3" type="ORF">OFUS_LOCUS1025</name>
</gene>
<dbReference type="PANTHER" id="PTHR31901">
    <property type="entry name" value="GH3 DOMAIN-CONTAINING PROTEIN"/>
    <property type="match status" value="1"/>
</dbReference>